<evidence type="ECO:0000313" key="1">
    <source>
        <dbReference type="EMBL" id="KAJ9061054.1"/>
    </source>
</evidence>
<sequence>MEEVRVSVQGERDNIANTVIVPKRRLESLDGLRGLTIILMITANYQMEEPFPQIEHAEWDGFTIADAIFPTFVFVMGMAIPLALGSIPINTGLWLRVVKRSVLLWAIGGFLNGFPFTDRDLTSTYRYVGVLQRLGLCYFVLSVVFLLSRKYREAGGIYLRYVFPISSLLIWFLVTYFVNVPGCGRGLLTPKCSAQGYIDTLVWGMDHNYQSAGYDPEGILSTATSLVTCWLGVMLGINLRKTRHLLCDMTSLFRKVAQLLLAGLTLMFLAYVMNTFVPIIKNLWTPTFVLVSGGVSLCLLGLLMYLIDILNLLSSSVKPIRFVLRSLLKVGANPLLIYALSELIVGGLNAIPVELDGEPIAPLPLFYTYVLSSWLPLNLSSLVFSQLFIWLIFVPLAWFLDHKGWYLKA</sequence>
<proteinExistence type="predicted"/>
<protein>
    <submittedName>
        <fullName evidence="1">Uncharacterized protein</fullName>
    </submittedName>
</protein>
<organism evidence="1 2">
    <name type="scientific">Entomophthora muscae</name>
    <dbReference type="NCBI Taxonomy" id="34485"/>
    <lineage>
        <taxon>Eukaryota</taxon>
        <taxon>Fungi</taxon>
        <taxon>Fungi incertae sedis</taxon>
        <taxon>Zoopagomycota</taxon>
        <taxon>Entomophthoromycotina</taxon>
        <taxon>Entomophthoromycetes</taxon>
        <taxon>Entomophthorales</taxon>
        <taxon>Entomophthoraceae</taxon>
        <taxon>Entomophthora</taxon>
    </lineage>
</organism>
<keyword evidence="2" id="KW-1185">Reference proteome</keyword>
<reference evidence="1" key="1">
    <citation type="submission" date="2022-04" db="EMBL/GenBank/DDBJ databases">
        <title>Genome of the entomopathogenic fungus Entomophthora muscae.</title>
        <authorList>
            <person name="Elya C."/>
            <person name="Lovett B.R."/>
            <person name="Lee E."/>
            <person name="Macias A.M."/>
            <person name="Hajek A.E."/>
            <person name="De Bivort B.L."/>
            <person name="Kasson M.T."/>
            <person name="De Fine Licht H.H."/>
            <person name="Stajich J.E."/>
        </authorList>
    </citation>
    <scope>NUCLEOTIDE SEQUENCE</scope>
    <source>
        <strain evidence="1">Berkeley</strain>
    </source>
</reference>
<gene>
    <name evidence="1" type="ORF">DSO57_1024495</name>
</gene>
<comment type="caution">
    <text evidence="1">The sequence shown here is derived from an EMBL/GenBank/DDBJ whole genome shotgun (WGS) entry which is preliminary data.</text>
</comment>
<dbReference type="EMBL" id="QTSX02005103">
    <property type="protein sequence ID" value="KAJ9061054.1"/>
    <property type="molecule type" value="Genomic_DNA"/>
</dbReference>
<evidence type="ECO:0000313" key="2">
    <source>
        <dbReference type="Proteomes" id="UP001165960"/>
    </source>
</evidence>
<name>A0ACC2SFB2_9FUNG</name>
<dbReference type="Proteomes" id="UP001165960">
    <property type="component" value="Unassembled WGS sequence"/>
</dbReference>
<accession>A0ACC2SFB2</accession>